<feature type="transmembrane region" description="Helical" evidence="22">
    <location>
        <begin position="45"/>
        <end position="65"/>
    </location>
</feature>
<evidence type="ECO:0000256" key="6">
    <source>
        <dbReference type="ARBA" id="ARBA00022505"/>
    </source>
</evidence>
<evidence type="ECO:0000256" key="14">
    <source>
        <dbReference type="ARBA" id="ARBA00023063"/>
    </source>
</evidence>
<feature type="binding site" description="axial binding residue" evidence="21">
    <location>
        <position position="205"/>
    </location>
    <ligand>
        <name>heme b</name>
        <dbReference type="ChEBI" id="CHEBI:60344"/>
        <label>1</label>
    </ligand>
    <ligandPart>
        <name>Fe</name>
        <dbReference type="ChEBI" id="CHEBI:18248"/>
    </ligandPart>
</feature>
<evidence type="ECO:0000256" key="20">
    <source>
        <dbReference type="ARBA" id="ARBA00071287"/>
    </source>
</evidence>
<reference evidence="24 25" key="1">
    <citation type="journal article" date="2019" name="Emerg. Microbes Infect.">
        <title>Comprehensive subspecies identification of 175 nontuberculous mycobacteria species based on 7547 genomic profiles.</title>
        <authorList>
            <person name="Matsumoto Y."/>
            <person name="Kinjo T."/>
            <person name="Motooka D."/>
            <person name="Nabeya D."/>
            <person name="Jung N."/>
            <person name="Uechi K."/>
            <person name="Horii T."/>
            <person name="Iida T."/>
            <person name="Fujita J."/>
            <person name="Nakamura S."/>
        </authorList>
    </citation>
    <scope>NUCLEOTIDE SEQUENCE [LARGE SCALE GENOMIC DNA]</scope>
    <source>
        <strain evidence="24 25">JCM 17322</strain>
    </source>
</reference>
<keyword evidence="15 22" id="KW-0472">Membrane</keyword>
<dbReference type="GO" id="GO:0019645">
    <property type="term" value="P:anaerobic electron transport chain"/>
    <property type="evidence" value="ECO:0007669"/>
    <property type="project" value="TreeGrafter"/>
</dbReference>
<gene>
    <name evidence="24" type="primary">narI</name>
    <name evidence="24" type="ORF">MBOT_23740</name>
</gene>
<dbReference type="RefSeq" id="WP_163757454.1">
    <property type="nucleotide sequence ID" value="NZ_BLKW01000004.1"/>
</dbReference>
<dbReference type="NCBIfam" id="TIGR00351">
    <property type="entry name" value="narI"/>
    <property type="match status" value="1"/>
</dbReference>
<sequence length="242" mass="27242">MSSPVFWDIAPYVTLAILIVGTWWRYRYDKFGWTSRSSQIYESRLLQIASPVFHFGILVVLAGHLMGLLVPPRVTQLMHVSSEMYHVQAVLLGGVAGFATVIGLGLLIYRRVTQGPVRLATARSDVVMYVVLVLALLVGLYCTLLGTGPHGGVYHYRHTVGVWFRGIWILQPRGDLMVGAPLDYQLHAVIGMALFCLWPFTRLVHAFSAPIAYLFRPYIVYRSREVAANNELLGSQPRRRGW</sequence>
<dbReference type="GO" id="GO:0005886">
    <property type="term" value="C:plasma membrane"/>
    <property type="evidence" value="ECO:0007669"/>
    <property type="project" value="UniProtKB-SubCell"/>
</dbReference>
<keyword evidence="14" id="KW-0534">Nitrate assimilation</keyword>
<evidence type="ECO:0000256" key="15">
    <source>
        <dbReference type="ARBA" id="ARBA00023136"/>
    </source>
</evidence>
<feature type="binding site" description="axial binding residue" evidence="21">
    <location>
        <position position="64"/>
    </location>
    <ligand>
        <name>heme b</name>
        <dbReference type="ChEBI" id="CHEBI:60344"/>
        <label>1</label>
    </ligand>
    <ligandPart>
        <name>Fe</name>
        <dbReference type="ChEBI" id="CHEBI:18248"/>
    </ligandPart>
</feature>
<name>A0A7I9XYW4_9MYCO</name>
<feature type="binding site" description="axial binding residue" evidence="21">
    <location>
        <position position="54"/>
    </location>
    <ligand>
        <name>heme b</name>
        <dbReference type="ChEBI" id="CHEBI:60344"/>
        <label>1</label>
    </ligand>
    <ligandPart>
        <name>Fe</name>
        <dbReference type="ChEBI" id="CHEBI:18248"/>
    </ligandPart>
</feature>
<evidence type="ECO:0000256" key="1">
    <source>
        <dbReference type="ARBA" id="ARBA00001942"/>
    </source>
</evidence>
<feature type="transmembrane region" description="Helical" evidence="22">
    <location>
        <begin position="85"/>
        <end position="106"/>
    </location>
</feature>
<evidence type="ECO:0000256" key="18">
    <source>
        <dbReference type="ARBA" id="ARBA00061196"/>
    </source>
</evidence>
<comment type="similarity">
    <text evidence="18">In the C-terminal section; belongs to the nitrate reductase gamma subunit family.</text>
</comment>
<keyword evidence="6" id="KW-0500">Molybdenum</keyword>
<feature type="transmembrane region" description="Helical" evidence="22">
    <location>
        <begin position="186"/>
        <end position="215"/>
    </location>
</feature>
<dbReference type="Gene3D" id="1.20.950.20">
    <property type="entry name" value="Transmembrane di-heme cytochromes, Chain C"/>
    <property type="match status" value="1"/>
</dbReference>
<dbReference type="GO" id="GO:0009325">
    <property type="term" value="C:nitrate reductase complex"/>
    <property type="evidence" value="ECO:0007669"/>
    <property type="project" value="InterPro"/>
</dbReference>
<dbReference type="AlphaFoldDB" id="A0A7I9XYW4"/>
<evidence type="ECO:0000313" key="24">
    <source>
        <dbReference type="EMBL" id="GFG75009.1"/>
    </source>
</evidence>
<dbReference type="GO" id="GO:0009055">
    <property type="term" value="F:electron transfer activity"/>
    <property type="evidence" value="ECO:0007669"/>
    <property type="project" value="TreeGrafter"/>
</dbReference>
<feature type="transmembrane region" description="Helical" evidence="22">
    <location>
        <begin position="126"/>
        <end position="146"/>
    </location>
</feature>
<comment type="cofactor">
    <cofactor evidence="2">
        <name>heme b</name>
        <dbReference type="ChEBI" id="CHEBI:60344"/>
    </cofactor>
</comment>
<comment type="function">
    <text evidence="16">Does not seem to have nitrate reductase activity.</text>
</comment>
<dbReference type="InterPro" id="IPR036197">
    <property type="entry name" value="NarG-like_sf"/>
</dbReference>
<dbReference type="FunFam" id="1.20.950.20:FF:000001">
    <property type="entry name" value="Respiratory nitrate reductase subunit gamma"/>
    <property type="match status" value="1"/>
</dbReference>
<keyword evidence="11 22" id="KW-1133">Transmembrane helix</keyword>
<evidence type="ECO:0000256" key="17">
    <source>
        <dbReference type="ARBA" id="ARBA00061095"/>
    </source>
</evidence>
<feature type="transmembrane region" description="Helical" evidence="22">
    <location>
        <begin position="6"/>
        <end position="24"/>
    </location>
</feature>
<proteinExistence type="inferred from homology"/>
<dbReference type="GO" id="GO:0046872">
    <property type="term" value="F:metal ion binding"/>
    <property type="evidence" value="ECO:0007669"/>
    <property type="project" value="UniProtKB-KW"/>
</dbReference>
<comment type="caution">
    <text evidence="24">The sequence shown here is derived from an EMBL/GenBank/DDBJ whole genome shotgun (WGS) entry which is preliminary data.</text>
</comment>
<evidence type="ECO:0000256" key="19">
    <source>
        <dbReference type="ARBA" id="ARBA00061480"/>
    </source>
</evidence>
<dbReference type="InterPro" id="IPR023234">
    <property type="entry name" value="NarG-like_domain"/>
</dbReference>
<evidence type="ECO:0000256" key="9">
    <source>
        <dbReference type="ARBA" id="ARBA00022723"/>
    </source>
</evidence>
<dbReference type="GO" id="GO:0020037">
    <property type="term" value="F:heme binding"/>
    <property type="evidence" value="ECO:0007669"/>
    <property type="project" value="TreeGrafter"/>
</dbReference>
<evidence type="ECO:0000256" key="2">
    <source>
        <dbReference type="ARBA" id="ARBA00001970"/>
    </source>
</evidence>
<evidence type="ECO:0000256" key="22">
    <source>
        <dbReference type="SAM" id="Phobius"/>
    </source>
</evidence>
<comment type="cofactor">
    <cofactor evidence="1">
        <name>Mo-bis(molybdopterin guanine dinucleotide)</name>
        <dbReference type="ChEBI" id="CHEBI:60539"/>
    </cofactor>
</comment>
<keyword evidence="10" id="KW-0249">Electron transport</keyword>
<evidence type="ECO:0000259" key="23">
    <source>
        <dbReference type="Pfam" id="PF02665"/>
    </source>
</evidence>
<evidence type="ECO:0000256" key="13">
    <source>
        <dbReference type="ARBA" id="ARBA00023004"/>
    </source>
</evidence>
<evidence type="ECO:0000256" key="8">
    <source>
        <dbReference type="ARBA" id="ARBA00022692"/>
    </source>
</evidence>
<evidence type="ECO:0000256" key="11">
    <source>
        <dbReference type="ARBA" id="ARBA00022989"/>
    </source>
</evidence>
<keyword evidence="8 22" id="KW-0812">Transmembrane</keyword>
<evidence type="ECO:0000256" key="16">
    <source>
        <dbReference type="ARBA" id="ARBA00056200"/>
    </source>
</evidence>
<evidence type="ECO:0000256" key="5">
    <source>
        <dbReference type="ARBA" id="ARBA00022475"/>
    </source>
</evidence>
<comment type="similarity">
    <text evidence="17">In the central section; belongs to the NarJ/NarW family.</text>
</comment>
<keyword evidence="4" id="KW-0813">Transport</keyword>
<evidence type="ECO:0000256" key="7">
    <source>
        <dbReference type="ARBA" id="ARBA00022617"/>
    </source>
</evidence>
<evidence type="ECO:0000256" key="10">
    <source>
        <dbReference type="ARBA" id="ARBA00022982"/>
    </source>
</evidence>
<dbReference type="SUPFAM" id="SSF103501">
    <property type="entry name" value="Respiratory nitrate reductase 1 gamma chain"/>
    <property type="match status" value="1"/>
</dbReference>
<keyword evidence="7 21" id="KW-0349">Heme</keyword>
<feature type="domain" description="NarG-like" evidence="23">
    <location>
        <begin position="5"/>
        <end position="224"/>
    </location>
</feature>
<evidence type="ECO:0000256" key="21">
    <source>
        <dbReference type="PIRSR" id="PIRSR603816-1"/>
    </source>
</evidence>
<dbReference type="InterPro" id="IPR051936">
    <property type="entry name" value="Heme-iron_electron_transfer"/>
</dbReference>
<dbReference type="PANTHER" id="PTHR30598">
    <property type="entry name" value="NITRATE REDUCTASE PRIVATE CHAPERONE, REDOX ENZYME MATURATION PROTEIN REMP FAMILY"/>
    <property type="match status" value="1"/>
</dbReference>
<dbReference type="Proteomes" id="UP000465361">
    <property type="component" value="Unassembled WGS sequence"/>
</dbReference>
<feature type="binding site" description="axial binding residue" evidence="21">
    <location>
        <position position="187"/>
    </location>
    <ligand>
        <name>heme b</name>
        <dbReference type="ChEBI" id="CHEBI:60344"/>
        <label>2</label>
    </ligand>
    <ligandPart>
        <name>Fe</name>
        <dbReference type="ChEBI" id="CHEBI:18248"/>
    </ligandPart>
</feature>
<organism evidence="24 25">
    <name type="scientific">Mycobacterium botniense</name>
    <dbReference type="NCBI Taxonomy" id="84962"/>
    <lineage>
        <taxon>Bacteria</taxon>
        <taxon>Bacillati</taxon>
        <taxon>Actinomycetota</taxon>
        <taxon>Actinomycetes</taxon>
        <taxon>Mycobacteriales</taxon>
        <taxon>Mycobacteriaceae</taxon>
        <taxon>Mycobacterium</taxon>
    </lineage>
</organism>
<dbReference type="GO" id="GO:0042128">
    <property type="term" value="P:nitrate assimilation"/>
    <property type="evidence" value="ECO:0007669"/>
    <property type="project" value="UniProtKB-KW"/>
</dbReference>
<dbReference type="EMBL" id="BLKW01000004">
    <property type="protein sequence ID" value="GFG75009.1"/>
    <property type="molecule type" value="Genomic_DNA"/>
</dbReference>
<dbReference type="PANTHER" id="PTHR30598:SF3">
    <property type="entry name" value="RESPIRATORY NITRATE REDUCTASE 1 GAMMA CHAIN"/>
    <property type="match status" value="1"/>
</dbReference>
<keyword evidence="12" id="KW-0560">Oxidoreductase</keyword>
<comment type="similarity">
    <text evidence="19">In the N-terminal section; belongs to the nitrate reductase alpha subunit family.</text>
</comment>
<keyword evidence="25" id="KW-1185">Reference proteome</keyword>
<keyword evidence="13 21" id="KW-0408">Iron</keyword>
<dbReference type="GO" id="GO:0008940">
    <property type="term" value="F:nitrate reductase activity"/>
    <property type="evidence" value="ECO:0007669"/>
    <property type="project" value="InterPro"/>
</dbReference>
<keyword evidence="5" id="KW-1003">Cell membrane</keyword>
<comment type="subcellular location">
    <subcellularLocation>
        <location evidence="3">Cell membrane</location>
        <topology evidence="3">Multi-pass membrane protein</topology>
    </subcellularLocation>
</comment>
<evidence type="ECO:0000256" key="3">
    <source>
        <dbReference type="ARBA" id="ARBA00004651"/>
    </source>
</evidence>
<protein>
    <recommendedName>
        <fullName evidence="20">Nitrate reductase-like protein NarX</fullName>
    </recommendedName>
</protein>
<evidence type="ECO:0000256" key="12">
    <source>
        <dbReference type="ARBA" id="ARBA00023002"/>
    </source>
</evidence>
<accession>A0A7I9XYW4</accession>
<dbReference type="InterPro" id="IPR003816">
    <property type="entry name" value="Nitrate_red_gam"/>
</dbReference>
<keyword evidence="9" id="KW-0479">Metal-binding</keyword>
<evidence type="ECO:0000313" key="25">
    <source>
        <dbReference type="Proteomes" id="UP000465361"/>
    </source>
</evidence>
<dbReference type="Pfam" id="PF02665">
    <property type="entry name" value="Nitrate_red_gam"/>
    <property type="match status" value="1"/>
</dbReference>
<evidence type="ECO:0000256" key="4">
    <source>
        <dbReference type="ARBA" id="ARBA00022448"/>
    </source>
</evidence>